<keyword evidence="2" id="KW-1185">Reference proteome</keyword>
<accession>A0AAD4H6D9</accession>
<sequence>MKNNHILPLSFVFDGAPLSQTFLVTLDISVICTVDDMRDIIHDIMSRNPHYNNILGVIDVKKLSLWYAVISDDQFRTGVDHLGNQVVHMDALVNKRMLRLEEKLDDAFGEGFYNPPDGHMIVVAKYED</sequence>
<dbReference type="AlphaFoldDB" id="A0AAD4H6D9"/>
<proteinExistence type="predicted"/>
<dbReference type="Proteomes" id="UP001194580">
    <property type="component" value="Unassembled WGS sequence"/>
</dbReference>
<organism evidence="1 2">
    <name type="scientific">Linnemannia exigua</name>
    <dbReference type="NCBI Taxonomy" id="604196"/>
    <lineage>
        <taxon>Eukaryota</taxon>
        <taxon>Fungi</taxon>
        <taxon>Fungi incertae sedis</taxon>
        <taxon>Mucoromycota</taxon>
        <taxon>Mortierellomycotina</taxon>
        <taxon>Mortierellomycetes</taxon>
        <taxon>Mortierellales</taxon>
        <taxon>Mortierellaceae</taxon>
        <taxon>Linnemannia</taxon>
    </lineage>
</organism>
<dbReference type="EMBL" id="JAAAIL010000620">
    <property type="protein sequence ID" value="KAG0274324.1"/>
    <property type="molecule type" value="Genomic_DNA"/>
</dbReference>
<reference evidence="1" key="1">
    <citation type="journal article" date="2020" name="Fungal Divers.">
        <title>Resolving the Mortierellaceae phylogeny through synthesis of multi-gene phylogenetics and phylogenomics.</title>
        <authorList>
            <person name="Vandepol N."/>
            <person name="Liber J."/>
            <person name="Desiro A."/>
            <person name="Na H."/>
            <person name="Kennedy M."/>
            <person name="Barry K."/>
            <person name="Grigoriev I.V."/>
            <person name="Miller A.N."/>
            <person name="O'Donnell K."/>
            <person name="Stajich J.E."/>
            <person name="Bonito G."/>
        </authorList>
    </citation>
    <scope>NUCLEOTIDE SEQUENCE</scope>
    <source>
        <strain evidence="1">NRRL 28262</strain>
    </source>
</reference>
<name>A0AAD4H6D9_9FUNG</name>
<evidence type="ECO:0000313" key="2">
    <source>
        <dbReference type="Proteomes" id="UP001194580"/>
    </source>
</evidence>
<protein>
    <submittedName>
        <fullName evidence="1">Uncharacterized protein</fullName>
    </submittedName>
</protein>
<gene>
    <name evidence="1" type="ORF">BGZ95_009906</name>
</gene>
<comment type="caution">
    <text evidence="1">The sequence shown here is derived from an EMBL/GenBank/DDBJ whole genome shotgun (WGS) entry which is preliminary data.</text>
</comment>
<evidence type="ECO:0000313" key="1">
    <source>
        <dbReference type="EMBL" id="KAG0274324.1"/>
    </source>
</evidence>